<evidence type="ECO:0000313" key="3">
    <source>
        <dbReference type="EMBL" id="KAK3260801.1"/>
    </source>
</evidence>
<name>A0AAE0FJ73_9CHLO</name>
<organism evidence="3 4">
    <name type="scientific">Cymbomonas tetramitiformis</name>
    <dbReference type="NCBI Taxonomy" id="36881"/>
    <lineage>
        <taxon>Eukaryota</taxon>
        <taxon>Viridiplantae</taxon>
        <taxon>Chlorophyta</taxon>
        <taxon>Pyramimonadophyceae</taxon>
        <taxon>Pyramimonadales</taxon>
        <taxon>Pyramimonadaceae</taxon>
        <taxon>Cymbomonas</taxon>
    </lineage>
</organism>
<dbReference type="SUPFAM" id="SSF56601">
    <property type="entry name" value="beta-lactamase/transpeptidase-like"/>
    <property type="match status" value="1"/>
</dbReference>
<protein>
    <recommendedName>
        <fullName evidence="2">Beta-lactamase-related domain-containing protein</fullName>
    </recommendedName>
</protein>
<feature type="domain" description="Beta-lactamase-related" evidence="2">
    <location>
        <begin position="39"/>
        <end position="422"/>
    </location>
</feature>
<dbReference type="Proteomes" id="UP001190700">
    <property type="component" value="Unassembled WGS sequence"/>
</dbReference>
<dbReference type="AlphaFoldDB" id="A0AAE0FJ73"/>
<reference evidence="3 4" key="1">
    <citation type="journal article" date="2015" name="Genome Biol. Evol.">
        <title>Comparative Genomics of a Bacterivorous Green Alga Reveals Evolutionary Causalities and Consequences of Phago-Mixotrophic Mode of Nutrition.</title>
        <authorList>
            <person name="Burns J.A."/>
            <person name="Paasch A."/>
            <person name="Narechania A."/>
            <person name="Kim E."/>
        </authorList>
    </citation>
    <scope>NUCLEOTIDE SEQUENCE [LARGE SCALE GENOMIC DNA]</scope>
    <source>
        <strain evidence="3 4">PLY_AMNH</strain>
    </source>
</reference>
<evidence type="ECO:0000313" key="4">
    <source>
        <dbReference type="Proteomes" id="UP001190700"/>
    </source>
</evidence>
<keyword evidence="4" id="KW-1185">Reference proteome</keyword>
<feature type="compositionally biased region" description="Polar residues" evidence="1">
    <location>
        <begin position="277"/>
        <end position="287"/>
    </location>
</feature>
<feature type="region of interest" description="Disordered" evidence="1">
    <location>
        <begin position="272"/>
        <end position="292"/>
    </location>
</feature>
<dbReference type="Pfam" id="PF00144">
    <property type="entry name" value="Beta-lactamase"/>
    <property type="match status" value="1"/>
</dbReference>
<gene>
    <name evidence="3" type="ORF">CYMTET_30263</name>
</gene>
<feature type="region of interest" description="Disordered" evidence="1">
    <location>
        <begin position="157"/>
        <end position="208"/>
    </location>
</feature>
<dbReference type="InterPro" id="IPR050491">
    <property type="entry name" value="AmpC-like"/>
</dbReference>
<feature type="compositionally biased region" description="Polar residues" evidence="1">
    <location>
        <begin position="168"/>
        <end position="197"/>
    </location>
</feature>
<accession>A0AAE0FJ73</accession>
<dbReference type="EMBL" id="LGRX02017423">
    <property type="protein sequence ID" value="KAK3260801.1"/>
    <property type="molecule type" value="Genomic_DNA"/>
</dbReference>
<dbReference type="InterPro" id="IPR001466">
    <property type="entry name" value="Beta-lactam-related"/>
</dbReference>
<dbReference type="Gene3D" id="3.40.710.10">
    <property type="entry name" value="DD-peptidase/beta-lactamase superfamily"/>
    <property type="match status" value="1"/>
</dbReference>
<sequence length="549" mass="60025">MEPSSDSHTSNVGSHFMEKLTVDAIEQAVTPLAYELLKKLQIAGAAVAVVRAATPLPEGTTELSPQDQIQSEPLIYCRGYGFEDVENGEVINIHESPFDCGSCACILTAIGALELWQEDAVDLDRDVNQYLAKGLQVDNIFPAPVTLSRLLSHTSGYSDGGSAKDGSQDSSGDALTSQGSGSSRPGSTCNAHTSFAGSSEEESSRISDTVVTRQLKANQQVRVSPPGTLYRDSEYNYLLIGSIIEQSSGMDYTQFVKERLLEPLQLNCTRSFLPGEASSNTSPQSSARRPKAYSVTEVMHRKVERMLISSAASPPHLTPVTGLSATPTEMSRLLLACLQAKEGTRAEAGVAVLSEKALHKMHASHFSAEETEVAYGFRRKQMWENGPTLLFHSADESPGADSLFCLFPHFKIGVWIGCNTTPDLIADDLHQPVPSGRFCEEVLEALVQHLMPMQGRCKYEQGRWFQKLPPLRADPLLDLFCFPCVGGSAPVMYEAWCSMRSDGLPIDLRIVVVDDWQRSDGLPIDLRIVVVDDWQEAMAFNRPAHRGGR</sequence>
<evidence type="ECO:0000256" key="1">
    <source>
        <dbReference type="SAM" id="MobiDB-lite"/>
    </source>
</evidence>
<dbReference type="PANTHER" id="PTHR46825">
    <property type="entry name" value="D-ALANYL-D-ALANINE-CARBOXYPEPTIDASE/ENDOPEPTIDASE AMPH"/>
    <property type="match status" value="1"/>
</dbReference>
<comment type="caution">
    <text evidence="3">The sequence shown here is derived from an EMBL/GenBank/DDBJ whole genome shotgun (WGS) entry which is preliminary data.</text>
</comment>
<dbReference type="PANTHER" id="PTHR46825:SF9">
    <property type="entry name" value="BETA-LACTAMASE-RELATED DOMAIN-CONTAINING PROTEIN"/>
    <property type="match status" value="1"/>
</dbReference>
<evidence type="ECO:0000259" key="2">
    <source>
        <dbReference type="Pfam" id="PF00144"/>
    </source>
</evidence>
<proteinExistence type="predicted"/>
<dbReference type="InterPro" id="IPR012338">
    <property type="entry name" value="Beta-lactam/transpept-like"/>
</dbReference>